<dbReference type="PROSITE" id="PS50928">
    <property type="entry name" value="ABC_TM1"/>
    <property type="match status" value="1"/>
</dbReference>
<evidence type="ECO:0000259" key="8">
    <source>
        <dbReference type="PROSITE" id="PS50928"/>
    </source>
</evidence>
<proteinExistence type="inferred from homology"/>
<evidence type="ECO:0000313" key="9">
    <source>
        <dbReference type="EMBL" id="MCQ4838414.1"/>
    </source>
</evidence>
<evidence type="ECO:0000313" key="10">
    <source>
        <dbReference type="Proteomes" id="UP001524473"/>
    </source>
</evidence>
<dbReference type="PANTHER" id="PTHR30193:SF37">
    <property type="entry name" value="INNER MEMBRANE ABC TRANSPORTER PERMEASE PROTEIN YCJO"/>
    <property type="match status" value="1"/>
</dbReference>
<dbReference type="CDD" id="cd06261">
    <property type="entry name" value="TM_PBP2"/>
    <property type="match status" value="1"/>
</dbReference>
<keyword evidence="3" id="KW-1003">Cell membrane</keyword>
<evidence type="ECO:0000256" key="6">
    <source>
        <dbReference type="ARBA" id="ARBA00023136"/>
    </source>
</evidence>
<name>A0ABT1RUR2_9FIRM</name>
<comment type="subcellular location">
    <subcellularLocation>
        <location evidence="1 7">Cell membrane</location>
        <topology evidence="1 7">Multi-pass membrane protein</topology>
    </subcellularLocation>
</comment>
<dbReference type="InterPro" id="IPR035906">
    <property type="entry name" value="MetI-like_sf"/>
</dbReference>
<dbReference type="PANTHER" id="PTHR30193">
    <property type="entry name" value="ABC TRANSPORTER PERMEASE PROTEIN"/>
    <property type="match status" value="1"/>
</dbReference>
<comment type="caution">
    <text evidence="9">The sequence shown here is derived from an EMBL/GenBank/DDBJ whole genome shotgun (WGS) entry which is preliminary data.</text>
</comment>
<dbReference type="Gene3D" id="1.10.3720.10">
    <property type="entry name" value="MetI-like"/>
    <property type="match status" value="1"/>
</dbReference>
<keyword evidence="5 7" id="KW-1133">Transmembrane helix</keyword>
<dbReference type="EMBL" id="JANFZH010000001">
    <property type="protein sequence ID" value="MCQ4838414.1"/>
    <property type="molecule type" value="Genomic_DNA"/>
</dbReference>
<evidence type="ECO:0000256" key="2">
    <source>
        <dbReference type="ARBA" id="ARBA00022448"/>
    </source>
</evidence>
<keyword evidence="10" id="KW-1185">Reference proteome</keyword>
<dbReference type="InterPro" id="IPR000515">
    <property type="entry name" value="MetI-like"/>
</dbReference>
<feature type="transmembrane region" description="Helical" evidence="7">
    <location>
        <begin position="152"/>
        <end position="171"/>
    </location>
</feature>
<reference evidence="9 10" key="1">
    <citation type="submission" date="2022-06" db="EMBL/GenBank/DDBJ databases">
        <title>Isolation of gut microbiota from human fecal samples.</title>
        <authorList>
            <person name="Pamer E.G."/>
            <person name="Barat B."/>
            <person name="Waligurski E."/>
            <person name="Medina S."/>
            <person name="Paddock L."/>
            <person name="Mostad J."/>
        </authorList>
    </citation>
    <scope>NUCLEOTIDE SEQUENCE [LARGE SCALE GENOMIC DNA]</scope>
    <source>
        <strain evidence="9 10">DFI.9.73</strain>
    </source>
</reference>
<sequence length="298" mass="33420">MEQAKTSSRLQRRWNFWGYLFILPNFLGFLLFMLVPIIMALVFSFTNYDVISQMDFVGINNYVGLFTDDQFITSLLNTLWFAVLTVPTGVILALLLAVLFNRQIRGISIFRTFVFIPVITSMVAVSLVWSMLYEDNAGLLNTLLGYVGLGPVHWLTDTNIAMISIAIMSVWKGLGYNMTIFLAGLQGVPGELYEAATIDGATARQKFMKITVPMIAPTTYFVTLMALIGSLQVFDQVWIMTQGGPVDATKTVAMYLYQYGFQFYKMGYACAAAYVLFILVFIVSLIQNISSKKWGDLA</sequence>
<protein>
    <submittedName>
        <fullName evidence="9">Sugar ABC transporter permease</fullName>
    </submittedName>
</protein>
<gene>
    <name evidence="9" type="ORF">NE695_00620</name>
</gene>
<feature type="transmembrane region" description="Helical" evidence="7">
    <location>
        <begin position="112"/>
        <end position="132"/>
    </location>
</feature>
<evidence type="ECO:0000256" key="7">
    <source>
        <dbReference type="RuleBase" id="RU363032"/>
    </source>
</evidence>
<dbReference type="Proteomes" id="UP001524473">
    <property type="component" value="Unassembled WGS sequence"/>
</dbReference>
<dbReference type="GeneID" id="90532300"/>
<evidence type="ECO:0000256" key="1">
    <source>
        <dbReference type="ARBA" id="ARBA00004651"/>
    </source>
</evidence>
<dbReference type="Pfam" id="PF00528">
    <property type="entry name" value="BPD_transp_1"/>
    <property type="match status" value="1"/>
</dbReference>
<comment type="similarity">
    <text evidence="7">Belongs to the binding-protein-dependent transport system permease family.</text>
</comment>
<feature type="transmembrane region" description="Helical" evidence="7">
    <location>
        <begin position="214"/>
        <end position="234"/>
    </location>
</feature>
<dbReference type="InterPro" id="IPR051393">
    <property type="entry name" value="ABC_transporter_permease"/>
</dbReference>
<dbReference type="SUPFAM" id="SSF161098">
    <property type="entry name" value="MetI-like"/>
    <property type="match status" value="1"/>
</dbReference>
<dbReference type="RefSeq" id="WP_066863540.1">
    <property type="nucleotide sequence ID" value="NZ_CABKVV010000013.1"/>
</dbReference>
<accession>A0ABT1RUR2</accession>
<feature type="transmembrane region" description="Helical" evidence="7">
    <location>
        <begin position="20"/>
        <end position="45"/>
    </location>
</feature>
<organism evidence="9 10">
    <name type="scientific">Neglectibacter timonensis</name>
    <dbReference type="NCBI Taxonomy" id="1776382"/>
    <lineage>
        <taxon>Bacteria</taxon>
        <taxon>Bacillati</taxon>
        <taxon>Bacillota</taxon>
        <taxon>Clostridia</taxon>
        <taxon>Eubacteriales</taxon>
        <taxon>Oscillospiraceae</taxon>
        <taxon>Neglectibacter</taxon>
    </lineage>
</organism>
<feature type="domain" description="ABC transmembrane type-1" evidence="8">
    <location>
        <begin position="75"/>
        <end position="287"/>
    </location>
</feature>
<evidence type="ECO:0000256" key="4">
    <source>
        <dbReference type="ARBA" id="ARBA00022692"/>
    </source>
</evidence>
<evidence type="ECO:0000256" key="5">
    <source>
        <dbReference type="ARBA" id="ARBA00022989"/>
    </source>
</evidence>
<keyword evidence="2 7" id="KW-0813">Transport</keyword>
<evidence type="ECO:0000256" key="3">
    <source>
        <dbReference type="ARBA" id="ARBA00022475"/>
    </source>
</evidence>
<keyword evidence="4 7" id="KW-0812">Transmembrane</keyword>
<dbReference type="SUPFAM" id="SSF160964">
    <property type="entry name" value="MalF N-terminal region-like"/>
    <property type="match status" value="1"/>
</dbReference>
<feature type="transmembrane region" description="Helical" evidence="7">
    <location>
        <begin position="79"/>
        <end position="100"/>
    </location>
</feature>
<feature type="transmembrane region" description="Helical" evidence="7">
    <location>
        <begin position="266"/>
        <end position="286"/>
    </location>
</feature>
<keyword evidence="6 7" id="KW-0472">Membrane</keyword>